<proteinExistence type="predicted"/>
<protein>
    <recommendedName>
        <fullName evidence="2">Spanin, inner membrane subunit</fullName>
    </recommendedName>
</protein>
<name>A0A6J7X3U2_9CAUD</name>
<gene>
    <name evidence="1" type="ORF">UFOVP379_46</name>
</gene>
<evidence type="ECO:0000313" key="1">
    <source>
        <dbReference type="EMBL" id="CAB5222964.1"/>
    </source>
</evidence>
<evidence type="ECO:0008006" key="2">
    <source>
        <dbReference type="Google" id="ProtNLM"/>
    </source>
</evidence>
<dbReference type="EMBL" id="LR798307">
    <property type="protein sequence ID" value="CAB5222964.1"/>
    <property type="molecule type" value="Genomic_DNA"/>
</dbReference>
<organism evidence="1">
    <name type="scientific">uncultured Caudovirales phage</name>
    <dbReference type="NCBI Taxonomy" id="2100421"/>
    <lineage>
        <taxon>Viruses</taxon>
        <taxon>Duplodnaviria</taxon>
        <taxon>Heunggongvirae</taxon>
        <taxon>Uroviricota</taxon>
        <taxon>Caudoviricetes</taxon>
        <taxon>Peduoviridae</taxon>
        <taxon>Maltschvirus</taxon>
        <taxon>Maltschvirus maltsch</taxon>
    </lineage>
</organism>
<accession>A0A6J7X3U2</accession>
<reference evidence="1" key="1">
    <citation type="submission" date="2020-05" db="EMBL/GenBank/DDBJ databases">
        <authorList>
            <person name="Chiriac C."/>
            <person name="Salcher M."/>
            <person name="Ghai R."/>
            <person name="Kavagutti S V."/>
        </authorList>
    </citation>
    <scope>NUCLEOTIDE SEQUENCE</scope>
</reference>
<sequence length="153" mass="16189">MSNILGGLLILVLVFGGGYCTGQHYEAKAQQEEVDRLNSQARAKEAALVAAVTTTSTALRVSNEKAKLVAKQRDAAIDSGTLKLRLKASCPVQTPTDTSLATGSGAGEARAELDPEVGKAIFAITDEGNRAIEKLNVCIDLYNKAVESQKEIK</sequence>